<proteinExistence type="predicted"/>
<dbReference type="Proteomes" id="UP000244803">
    <property type="component" value="Chromosome 3"/>
</dbReference>
<feature type="transmembrane region" description="Helical" evidence="2">
    <location>
        <begin position="163"/>
        <end position="187"/>
    </location>
</feature>
<dbReference type="AlphaFoldDB" id="A0A976M5Z1"/>
<feature type="region of interest" description="Disordered" evidence="1">
    <location>
        <begin position="37"/>
        <end position="85"/>
    </location>
</feature>
<dbReference type="OrthoDB" id="365607at2759"/>
<evidence type="ECO:0000313" key="4">
    <source>
        <dbReference type="Proteomes" id="UP000244803"/>
    </source>
</evidence>
<keyword evidence="2" id="KW-1133">Transmembrane helix</keyword>
<evidence type="ECO:0000256" key="2">
    <source>
        <dbReference type="SAM" id="Phobius"/>
    </source>
</evidence>
<accession>A0A976M5Z1</accession>
<name>A0A976M5Z1_THEOR</name>
<protein>
    <submittedName>
        <fullName evidence="3">Uncharacterized protein</fullName>
    </submittedName>
</protein>
<organism evidence="3 4">
    <name type="scientific">Theileria orientalis</name>
    <dbReference type="NCBI Taxonomy" id="68886"/>
    <lineage>
        <taxon>Eukaryota</taxon>
        <taxon>Sar</taxon>
        <taxon>Alveolata</taxon>
        <taxon>Apicomplexa</taxon>
        <taxon>Aconoidasida</taxon>
        <taxon>Piroplasmida</taxon>
        <taxon>Theileriidae</taxon>
        <taxon>Theileria</taxon>
    </lineage>
</organism>
<sequence length="314" mass="36237">MITGPSAKQLVKIMKEPADSAIDLLFKKLFPEHYKELQERREKDKQAAKALEEKIKKEESQETVSNGSESQTQQEQSSETEREKYCRERVGNDGVGAAVSPALMYWATTTFNDFMFPSVLPYGILQRDKCHIINVLNPFFILIGPATLFVLDNFTDRFGCWTWYFDLFWLLFIPLPIIFTLAMKAIFTRSPSARRIINSQPRVACMTLAAMFSFGCNEPLSYMGLGKYAFRQNPGGFTLLGYHISSALFCRYISSKIAVGFSDTRLSLGYHLPKFRPNHRMSKRNLGWYIFRQTFKRTWQDAKGDIKLDIKKYL</sequence>
<feature type="transmembrane region" description="Helical" evidence="2">
    <location>
        <begin position="132"/>
        <end position="151"/>
    </location>
</feature>
<dbReference type="EMBL" id="CP056066">
    <property type="protein sequence ID" value="UKJ89133.2"/>
    <property type="molecule type" value="Genomic_DNA"/>
</dbReference>
<gene>
    <name evidence="3" type="ORF">MACJ_002380</name>
</gene>
<keyword evidence="2" id="KW-0472">Membrane</keyword>
<feature type="compositionally biased region" description="Low complexity" evidence="1">
    <location>
        <begin position="68"/>
        <end position="77"/>
    </location>
</feature>
<reference evidence="3" key="1">
    <citation type="submission" date="2022-07" db="EMBL/GenBank/DDBJ databases">
        <title>Evaluation of T. orientalis genome assembly methods using nanopore sequencing and analysis of variation between genomes.</title>
        <authorList>
            <person name="Yam J."/>
            <person name="Micallef M.L."/>
            <person name="Liu M."/>
            <person name="Djordjevic S.P."/>
            <person name="Bogema D.R."/>
            <person name="Jenkins C."/>
        </authorList>
    </citation>
    <scope>NUCLEOTIDE SEQUENCE</scope>
    <source>
        <strain evidence="3">Fish Creek</strain>
    </source>
</reference>
<feature type="compositionally biased region" description="Basic and acidic residues" evidence="1">
    <location>
        <begin position="37"/>
        <end position="60"/>
    </location>
</feature>
<keyword evidence="2" id="KW-0812">Transmembrane</keyword>
<evidence type="ECO:0000256" key="1">
    <source>
        <dbReference type="SAM" id="MobiDB-lite"/>
    </source>
</evidence>
<evidence type="ECO:0000313" key="3">
    <source>
        <dbReference type="EMBL" id="UKJ89133.2"/>
    </source>
</evidence>